<dbReference type="Proteomes" id="UP000308600">
    <property type="component" value="Unassembled WGS sequence"/>
</dbReference>
<organism evidence="1 2">
    <name type="scientific">Pluteus cervinus</name>
    <dbReference type="NCBI Taxonomy" id="181527"/>
    <lineage>
        <taxon>Eukaryota</taxon>
        <taxon>Fungi</taxon>
        <taxon>Dikarya</taxon>
        <taxon>Basidiomycota</taxon>
        <taxon>Agaricomycotina</taxon>
        <taxon>Agaricomycetes</taxon>
        <taxon>Agaricomycetidae</taxon>
        <taxon>Agaricales</taxon>
        <taxon>Pluteineae</taxon>
        <taxon>Pluteaceae</taxon>
        <taxon>Pluteus</taxon>
    </lineage>
</organism>
<sequence length="421" mass="46560">MVDWKNLFLSETSLSTQNTLHEQDEAFGGDFGGGTPPGTAGFLQNQANIQNGSPITWLVSQALPLSMQDKRRVVHQKLELSPLLDGVGVGSGGGGEVEIPLGGWLDDTFISTAPFPDIFHNLLYPHPMVPEFSITLMSDSGRGKSDRPMSLGQAWTGVSGSTLRFDEWGTAFTVVRRDSTVGKVKTWFKSESSLTFTPKYDPTIGPLALEVCPYGLDLLFLMVRGCERWTLGSRMIIPQRQVVEKRTRLVGLQQREAQDVRGGGSDDELKPSLRVMVTVTARARESFLVKEGDRVGAEKWAPCTLNSVKHSRRPVKAKNETEREREKDAYLTACGYPPCNPNLLPLNLVFSISRGFGGQGMRLLYRWLCPKTSRAQRWTSGKRTLGEGRGRRLLANARQSPYSRLGKSVPRGNLSFDSKAN</sequence>
<gene>
    <name evidence="1" type="ORF">BDN72DRAFT_864974</name>
</gene>
<dbReference type="EMBL" id="ML208921">
    <property type="protein sequence ID" value="TFK59667.1"/>
    <property type="molecule type" value="Genomic_DNA"/>
</dbReference>
<evidence type="ECO:0000313" key="2">
    <source>
        <dbReference type="Proteomes" id="UP000308600"/>
    </source>
</evidence>
<evidence type="ECO:0000313" key="1">
    <source>
        <dbReference type="EMBL" id="TFK59667.1"/>
    </source>
</evidence>
<protein>
    <submittedName>
        <fullName evidence="1">Uncharacterized protein</fullName>
    </submittedName>
</protein>
<keyword evidence="2" id="KW-1185">Reference proteome</keyword>
<reference evidence="1 2" key="1">
    <citation type="journal article" date="2019" name="Nat. Ecol. Evol.">
        <title>Megaphylogeny resolves global patterns of mushroom evolution.</title>
        <authorList>
            <person name="Varga T."/>
            <person name="Krizsan K."/>
            <person name="Foldi C."/>
            <person name="Dima B."/>
            <person name="Sanchez-Garcia M."/>
            <person name="Sanchez-Ramirez S."/>
            <person name="Szollosi G.J."/>
            <person name="Szarkandi J.G."/>
            <person name="Papp V."/>
            <person name="Albert L."/>
            <person name="Andreopoulos W."/>
            <person name="Angelini C."/>
            <person name="Antonin V."/>
            <person name="Barry K.W."/>
            <person name="Bougher N.L."/>
            <person name="Buchanan P."/>
            <person name="Buyck B."/>
            <person name="Bense V."/>
            <person name="Catcheside P."/>
            <person name="Chovatia M."/>
            <person name="Cooper J."/>
            <person name="Damon W."/>
            <person name="Desjardin D."/>
            <person name="Finy P."/>
            <person name="Geml J."/>
            <person name="Haridas S."/>
            <person name="Hughes K."/>
            <person name="Justo A."/>
            <person name="Karasinski D."/>
            <person name="Kautmanova I."/>
            <person name="Kiss B."/>
            <person name="Kocsube S."/>
            <person name="Kotiranta H."/>
            <person name="LaButti K.M."/>
            <person name="Lechner B.E."/>
            <person name="Liimatainen K."/>
            <person name="Lipzen A."/>
            <person name="Lukacs Z."/>
            <person name="Mihaltcheva S."/>
            <person name="Morgado L.N."/>
            <person name="Niskanen T."/>
            <person name="Noordeloos M.E."/>
            <person name="Ohm R.A."/>
            <person name="Ortiz-Santana B."/>
            <person name="Ovrebo C."/>
            <person name="Racz N."/>
            <person name="Riley R."/>
            <person name="Savchenko A."/>
            <person name="Shiryaev A."/>
            <person name="Soop K."/>
            <person name="Spirin V."/>
            <person name="Szebenyi C."/>
            <person name="Tomsovsky M."/>
            <person name="Tulloss R.E."/>
            <person name="Uehling J."/>
            <person name="Grigoriev I.V."/>
            <person name="Vagvolgyi C."/>
            <person name="Papp T."/>
            <person name="Martin F.M."/>
            <person name="Miettinen O."/>
            <person name="Hibbett D.S."/>
            <person name="Nagy L.G."/>
        </authorList>
    </citation>
    <scope>NUCLEOTIDE SEQUENCE [LARGE SCALE GENOMIC DNA]</scope>
    <source>
        <strain evidence="1 2">NL-1719</strain>
    </source>
</reference>
<accession>A0ACD3A270</accession>
<name>A0ACD3A270_9AGAR</name>
<proteinExistence type="predicted"/>